<comment type="similarity">
    <text evidence="4 14 17">Belongs to the phosphoglycerate kinase family.</text>
</comment>
<dbReference type="PROSITE" id="PS00111">
    <property type="entry name" value="PGLYCERATE_KINASE"/>
    <property type="match status" value="1"/>
</dbReference>
<comment type="catalytic activity">
    <reaction evidence="1 14 17">
        <text>(2R)-3-phosphoglycerate + ATP = (2R)-3-phospho-glyceroyl phosphate + ADP</text>
        <dbReference type="Rhea" id="RHEA:14801"/>
        <dbReference type="ChEBI" id="CHEBI:30616"/>
        <dbReference type="ChEBI" id="CHEBI:57604"/>
        <dbReference type="ChEBI" id="CHEBI:58272"/>
        <dbReference type="ChEBI" id="CHEBI:456216"/>
        <dbReference type="EC" id="2.7.2.3"/>
    </reaction>
</comment>
<reference evidence="18" key="2">
    <citation type="journal article" date="2021" name="PeerJ">
        <title>Extensive microbial diversity within the chicken gut microbiome revealed by metagenomics and culture.</title>
        <authorList>
            <person name="Gilroy R."/>
            <person name="Ravi A."/>
            <person name="Getino M."/>
            <person name="Pursley I."/>
            <person name="Horton D.L."/>
            <person name="Alikhan N.F."/>
            <person name="Baker D."/>
            <person name="Gharbi K."/>
            <person name="Hall N."/>
            <person name="Watson M."/>
            <person name="Adriaenssens E.M."/>
            <person name="Foster-Nyarko E."/>
            <person name="Jarju S."/>
            <person name="Secka A."/>
            <person name="Antonio M."/>
            <person name="Oren A."/>
            <person name="Chaudhuri R.R."/>
            <person name="La Ragione R."/>
            <person name="Hildebrand F."/>
            <person name="Pallen M.J."/>
        </authorList>
    </citation>
    <scope>NUCLEOTIDE SEQUENCE</scope>
    <source>
        <strain evidence="18">ChiHjej9B8-7071</strain>
    </source>
</reference>
<feature type="binding site" evidence="14">
    <location>
        <position position="38"/>
    </location>
    <ligand>
        <name>substrate</name>
    </ligand>
</feature>
<dbReference type="PIRSF" id="PIRSF000724">
    <property type="entry name" value="Pgk"/>
    <property type="match status" value="1"/>
</dbReference>
<dbReference type="FunFam" id="3.40.50.1260:FF:000007">
    <property type="entry name" value="Phosphoglycerate kinase"/>
    <property type="match status" value="1"/>
</dbReference>
<dbReference type="PANTHER" id="PTHR11406:SF23">
    <property type="entry name" value="PHOSPHOGLYCERATE KINASE 1, CHLOROPLASTIC-RELATED"/>
    <property type="match status" value="1"/>
</dbReference>
<evidence type="ECO:0000256" key="2">
    <source>
        <dbReference type="ARBA" id="ARBA00004496"/>
    </source>
</evidence>
<dbReference type="InterPro" id="IPR001576">
    <property type="entry name" value="Phosphoglycerate_kinase"/>
</dbReference>
<dbReference type="Gene3D" id="3.40.50.1260">
    <property type="entry name" value="Phosphoglycerate kinase, N-terminal domain"/>
    <property type="match status" value="2"/>
</dbReference>
<evidence type="ECO:0000313" key="18">
    <source>
        <dbReference type="EMBL" id="HIR10270.1"/>
    </source>
</evidence>
<comment type="caution">
    <text evidence="18">The sequence shown here is derived from an EMBL/GenBank/DDBJ whole genome shotgun (WGS) entry which is preliminary data.</text>
</comment>
<dbReference type="GO" id="GO:0004618">
    <property type="term" value="F:phosphoglycerate kinase activity"/>
    <property type="evidence" value="ECO:0007669"/>
    <property type="project" value="UniProtKB-UniRule"/>
</dbReference>
<comment type="subunit">
    <text evidence="5 14">Monomer.</text>
</comment>
<evidence type="ECO:0000256" key="6">
    <source>
        <dbReference type="ARBA" id="ARBA00013061"/>
    </source>
</evidence>
<dbReference type="InterPro" id="IPR015824">
    <property type="entry name" value="Phosphoglycerate_kinase_N"/>
</dbReference>
<keyword evidence="11 14" id="KW-0418">Kinase</keyword>
<gene>
    <name evidence="14" type="primary">pgk</name>
    <name evidence="18" type="ORF">IAA70_07680</name>
</gene>
<feature type="binding site" evidence="14">
    <location>
        <position position="298"/>
    </location>
    <ligand>
        <name>ATP</name>
        <dbReference type="ChEBI" id="CHEBI:30616"/>
    </ligand>
</feature>
<dbReference type="PANTHER" id="PTHR11406">
    <property type="entry name" value="PHOSPHOGLYCERATE KINASE"/>
    <property type="match status" value="1"/>
</dbReference>
<feature type="binding site" evidence="14 15">
    <location>
        <begin position="61"/>
        <end position="64"/>
    </location>
    <ligand>
        <name>substrate</name>
    </ligand>
</feature>
<comment type="subcellular location">
    <subcellularLocation>
        <location evidence="2 14">Cytoplasm</location>
    </subcellularLocation>
</comment>
<evidence type="ECO:0000256" key="17">
    <source>
        <dbReference type="RuleBase" id="RU000532"/>
    </source>
</evidence>
<dbReference type="GO" id="GO:0005524">
    <property type="term" value="F:ATP binding"/>
    <property type="evidence" value="ECO:0007669"/>
    <property type="project" value="UniProtKB-KW"/>
</dbReference>
<feature type="binding site" evidence="14 16">
    <location>
        <begin position="355"/>
        <end position="358"/>
    </location>
    <ligand>
        <name>ATP</name>
        <dbReference type="ChEBI" id="CHEBI:30616"/>
    </ligand>
</feature>
<feature type="binding site" evidence="14">
    <location>
        <position position="120"/>
    </location>
    <ligand>
        <name>substrate</name>
    </ligand>
</feature>
<evidence type="ECO:0000256" key="8">
    <source>
        <dbReference type="ARBA" id="ARBA00022490"/>
    </source>
</evidence>
<evidence type="ECO:0000256" key="4">
    <source>
        <dbReference type="ARBA" id="ARBA00008982"/>
    </source>
</evidence>
<dbReference type="AlphaFoldDB" id="A0A9D1D7J7"/>
<dbReference type="GO" id="GO:0006096">
    <property type="term" value="P:glycolytic process"/>
    <property type="evidence" value="ECO:0007669"/>
    <property type="project" value="UniProtKB-UniRule"/>
</dbReference>
<organism evidence="18 19">
    <name type="scientific">Candidatus Avoscillospira stercoripullorum</name>
    <dbReference type="NCBI Taxonomy" id="2840709"/>
    <lineage>
        <taxon>Bacteria</taxon>
        <taxon>Bacillati</taxon>
        <taxon>Bacillota</taxon>
        <taxon>Clostridia</taxon>
        <taxon>Eubacteriales</taxon>
        <taxon>Oscillospiraceae</taxon>
        <taxon>Oscillospiraceae incertae sedis</taxon>
        <taxon>Candidatus Avoscillospira</taxon>
    </lineage>
</organism>
<dbReference type="EMBL" id="DVGD01000250">
    <property type="protein sequence ID" value="HIR10270.1"/>
    <property type="molecule type" value="Genomic_DNA"/>
</dbReference>
<name>A0A9D1D7J7_9FIRM</name>
<protein>
    <recommendedName>
        <fullName evidence="7 14">Phosphoglycerate kinase</fullName>
        <ecNumber evidence="6 14">2.7.2.3</ecNumber>
    </recommendedName>
</protein>
<feature type="binding site" evidence="15">
    <location>
        <position position="153"/>
    </location>
    <ligand>
        <name>(2R)-3-phosphoglycerate</name>
        <dbReference type="ChEBI" id="CHEBI:58272"/>
    </ligand>
</feature>
<keyword evidence="13 14" id="KW-0324">Glycolysis</keyword>
<evidence type="ECO:0000256" key="10">
    <source>
        <dbReference type="ARBA" id="ARBA00022741"/>
    </source>
</evidence>
<dbReference type="FunFam" id="3.40.50.1260:FF:000002">
    <property type="entry name" value="Phosphoglycerate kinase"/>
    <property type="match status" value="1"/>
</dbReference>
<evidence type="ECO:0000256" key="9">
    <source>
        <dbReference type="ARBA" id="ARBA00022679"/>
    </source>
</evidence>
<keyword evidence="10 14" id="KW-0547">Nucleotide-binding</keyword>
<proteinExistence type="inferred from homology"/>
<evidence type="ECO:0000256" key="5">
    <source>
        <dbReference type="ARBA" id="ARBA00011245"/>
    </source>
</evidence>
<dbReference type="Proteomes" id="UP000824258">
    <property type="component" value="Unassembled WGS sequence"/>
</dbReference>
<evidence type="ECO:0000256" key="14">
    <source>
        <dbReference type="HAMAP-Rule" id="MF_00145"/>
    </source>
</evidence>
<keyword evidence="9 14" id="KW-0808">Transferase</keyword>
<evidence type="ECO:0000256" key="13">
    <source>
        <dbReference type="ARBA" id="ARBA00023152"/>
    </source>
</evidence>
<dbReference type="HAMAP" id="MF_00145">
    <property type="entry name" value="Phosphoglyc_kinase"/>
    <property type="match status" value="1"/>
</dbReference>
<keyword evidence="8 14" id="KW-0963">Cytoplasm</keyword>
<evidence type="ECO:0000256" key="16">
    <source>
        <dbReference type="PIRSR" id="PIRSR000724-2"/>
    </source>
</evidence>
<evidence type="ECO:0000256" key="7">
    <source>
        <dbReference type="ARBA" id="ARBA00016471"/>
    </source>
</evidence>
<dbReference type="InterPro" id="IPR036043">
    <property type="entry name" value="Phosphoglycerate_kinase_sf"/>
</dbReference>
<evidence type="ECO:0000256" key="15">
    <source>
        <dbReference type="PIRSR" id="PIRSR000724-1"/>
    </source>
</evidence>
<evidence type="ECO:0000313" key="19">
    <source>
        <dbReference type="Proteomes" id="UP000824258"/>
    </source>
</evidence>
<evidence type="ECO:0000256" key="1">
    <source>
        <dbReference type="ARBA" id="ARBA00000642"/>
    </source>
</evidence>
<feature type="binding site" evidence="14">
    <location>
        <position position="153"/>
    </location>
    <ligand>
        <name>substrate</name>
    </ligand>
</feature>
<dbReference type="CDD" id="cd00318">
    <property type="entry name" value="Phosphoglycerate_kinase"/>
    <property type="match status" value="1"/>
</dbReference>
<dbReference type="GO" id="GO:0006094">
    <property type="term" value="P:gluconeogenesis"/>
    <property type="evidence" value="ECO:0007669"/>
    <property type="project" value="TreeGrafter"/>
</dbReference>
<comment type="pathway">
    <text evidence="3 14">Carbohydrate degradation; glycolysis; pyruvate from D-glyceraldehyde 3-phosphate: step 2/5.</text>
</comment>
<dbReference type="Pfam" id="PF00162">
    <property type="entry name" value="PGK"/>
    <property type="match status" value="1"/>
</dbReference>
<sequence length="399" mass="42049">MNYNKKSVEDIDVKGKRVLCRCDFNVPIKGGVITSDKRIVAALPTIQYLINHGAKVILCSHMGKPKGEYKPELSLKVVADRLSELLGQTVVMAKDVAGEDAQAKAAALQDGQVMLLENTRFEKGETKNDPELSKKLASLADIFVNDAFGTAHRAHSSTAGVADYLPAVCGYLIQKEIGIMGKALADPERPFVAILGGAKVSDKLNVINNLLEKVDTLIIGGGMAYTFLAAKGYSVGKSLLDTEKIDYCKEMMAKAEAKGVKLLLPVDTVIAASFPDPIDGPIDVKTVAADAIPDDMEGLDIGEESRKLFAEAAKTAKTVVWNGPMGVFENPTLAVGTIAVAQALADSDAVTIVGGGDSAAACEQLGFADKITHISTGGGASLEFLEGLELPGIACLQDK</sequence>
<keyword evidence="12 14" id="KW-0067">ATP-binding</keyword>
<dbReference type="GO" id="GO:0043531">
    <property type="term" value="F:ADP binding"/>
    <property type="evidence" value="ECO:0007669"/>
    <property type="project" value="TreeGrafter"/>
</dbReference>
<reference evidence="18" key="1">
    <citation type="submission" date="2020-10" db="EMBL/GenBank/DDBJ databases">
        <authorList>
            <person name="Gilroy R."/>
        </authorList>
    </citation>
    <scope>NUCLEOTIDE SEQUENCE</scope>
    <source>
        <strain evidence="18">ChiHjej9B8-7071</strain>
    </source>
</reference>
<accession>A0A9D1D7J7</accession>
<dbReference type="GO" id="GO:0005829">
    <property type="term" value="C:cytosol"/>
    <property type="evidence" value="ECO:0007669"/>
    <property type="project" value="TreeGrafter"/>
</dbReference>
<evidence type="ECO:0000256" key="11">
    <source>
        <dbReference type="ARBA" id="ARBA00022777"/>
    </source>
</evidence>
<dbReference type="InterPro" id="IPR015911">
    <property type="entry name" value="Phosphoglycerate_kinase_CS"/>
</dbReference>
<dbReference type="EC" id="2.7.2.3" evidence="6 14"/>
<feature type="binding site" evidence="15">
    <location>
        <position position="38"/>
    </location>
    <ligand>
        <name>(2R)-3-phosphoglycerate</name>
        <dbReference type="ChEBI" id="CHEBI:58272"/>
    </ligand>
</feature>
<feature type="binding site" evidence="14 16">
    <location>
        <position position="203"/>
    </location>
    <ligand>
        <name>ATP</name>
        <dbReference type="ChEBI" id="CHEBI:30616"/>
    </ligand>
</feature>
<feature type="binding site" evidence="14 15">
    <location>
        <begin position="23"/>
        <end position="25"/>
    </location>
    <ligand>
        <name>substrate</name>
    </ligand>
</feature>
<dbReference type="SUPFAM" id="SSF53748">
    <property type="entry name" value="Phosphoglycerate kinase"/>
    <property type="match status" value="1"/>
</dbReference>
<feature type="binding site" evidence="15">
    <location>
        <position position="120"/>
    </location>
    <ligand>
        <name>(2R)-3-phosphoglycerate</name>
        <dbReference type="ChEBI" id="CHEBI:58272"/>
    </ligand>
</feature>
<dbReference type="PRINTS" id="PR00477">
    <property type="entry name" value="PHGLYCKINASE"/>
</dbReference>
<evidence type="ECO:0000256" key="3">
    <source>
        <dbReference type="ARBA" id="ARBA00004838"/>
    </source>
</evidence>
<feature type="binding site" evidence="14 16">
    <location>
        <position position="329"/>
    </location>
    <ligand>
        <name>ATP</name>
        <dbReference type="ChEBI" id="CHEBI:30616"/>
    </ligand>
</feature>
<evidence type="ECO:0000256" key="12">
    <source>
        <dbReference type="ARBA" id="ARBA00022840"/>
    </source>
</evidence>